<dbReference type="InterPro" id="IPR050188">
    <property type="entry name" value="RluA_PseudoU_synthase"/>
</dbReference>
<organism evidence="5 6">
    <name type="scientific">Bifidobacterium magnum</name>
    <dbReference type="NCBI Taxonomy" id="1692"/>
    <lineage>
        <taxon>Bacteria</taxon>
        <taxon>Bacillati</taxon>
        <taxon>Actinomycetota</taxon>
        <taxon>Actinomycetes</taxon>
        <taxon>Bifidobacteriales</taxon>
        <taxon>Bifidobacteriaceae</taxon>
        <taxon>Bifidobacterium</taxon>
    </lineage>
</organism>
<feature type="domain" description="Pseudouridine synthase RsuA/RluA-like" evidence="4">
    <location>
        <begin position="25"/>
        <end position="190"/>
    </location>
</feature>
<gene>
    <name evidence="5" type="ORF">BMAGN_1007</name>
</gene>
<accession>A0A087BDZ0</accession>
<dbReference type="STRING" id="1692.BMAGN_1007"/>
<keyword evidence="5" id="KW-0413">Isomerase</keyword>
<dbReference type="GO" id="GO:0140098">
    <property type="term" value="F:catalytic activity, acting on RNA"/>
    <property type="evidence" value="ECO:0007669"/>
    <property type="project" value="UniProtKB-ARBA"/>
</dbReference>
<evidence type="ECO:0000313" key="6">
    <source>
        <dbReference type="Proteomes" id="UP000029052"/>
    </source>
</evidence>
<evidence type="ECO:0000256" key="1">
    <source>
        <dbReference type="ARBA" id="ARBA00000073"/>
    </source>
</evidence>
<sequence length="250" mass="28906">MAVHRWVTQEPDIPFALRVMYEDDNIIVVDKPHFLPTMPRGMWYRSSALMRLRERYDDERIVPAHRLDRQTAGVLVFVRNPDVRGAYQTMFQRREPVKTYECIAPLRPAKRPKYGTVRRLDPVRPFPLVRASHIEKRRGVLQAYEIPETVNARTLIERGGPVEYEGARWASYTLHPHTGKTHQLRVHMNALGLPIAGDDWYPVVRPYDYADFSHPLQLVARSLAFTDPISGEARRFESTIPLGNDGSPLQ</sequence>
<dbReference type="eggNOG" id="COG0564">
    <property type="taxonomic scope" value="Bacteria"/>
</dbReference>
<protein>
    <recommendedName>
        <fullName evidence="2">RNA pseudouridylate synthase</fullName>
    </recommendedName>
    <alternativeName>
        <fullName evidence="3">RNA-uridine isomerase</fullName>
    </alternativeName>
</protein>
<dbReference type="PANTHER" id="PTHR21600">
    <property type="entry name" value="MITOCHONDRIAL RNA PSEUDOURIDINE SYNTHASE"/>
    <property type="match status" value="1"/>
</dbReference>
<dbReference type="Gene3D" id="3.30.2350.10">
    <property type="entry name" value="Pseudouridine synthase"/>
    <property type="match status" value="1"/>
</dbReference>
<dbReference type="InterPro" id="IPR020103">
    <property type="entry name" value="PsdUridine_synth_cat_dom_sf"/>
</dbReference>
<evidence type="ECO:0000256" key="3">
    <source>
        <dbReference type="ARBA" id="ARBA00033164"/>
    </source>
</evidence>
<comment type="catalytic activity">
    <reaction evidence="1">
        <text>a uridine in RNA = a pseudouridine in RNA</text>
        <dbReference type="Rhea" id="RHEA:48348"/>
        <dbReference type="Rhea" id="RHEA-COMP:12068"/>
        <dbReference type="Rhea" id="RHEA-COMP:12069"/>
        <dbReference type="ChEBI" id="CHEBI:65314"/>
        <dbReference type="ChEBI" id="CHEBI:65315"/>
    </reaction>
</comment>
<dbReference type="PANTHER" id="PTHR21600:SF84">
    <property type="entry name" value="PSEUDOURIDINE SYNTHASE RSUA_RLUA-LIKE DOMAIN-CONTAINING PROTEIN"/>
    <property type="match status" value="1"/>
</dbReference>
<evidence type="ECO:0000259" key="4">
    <source>
        <dbReference type="Pfam" id="PF00849"/>
    </source>
</evidence>
<dbReference type="Pfam" id="PF00849">
    <property type="entry name" value="PseudoU_synth_2"/>
    <property type="match status" value="1"/>
</dbReference>
<keyword evidence="6" id="KW-1185">Reference proteome</keyword>
<dbReference type="InterPro" id="IPR006224">
    <property type="entry name" value="PsdUridine_synth_RluA-like_CS"/>
</dbReference>
<evidence type="ECO:0000313" key="5">
    <source>
        <dbReference type="EMBL" id="KFI69240.1"/>
    </source>
</evidence>
<dbReference type="EMBL" id="JGZB01000002">
    <property type="protein sequence ID" value="KFI69240.1"/>
    <property type="molecule type" value="Genomic_DNA"/>
</dbReference>
<dbReference type="Proteomes" id="UP000029052">
    <property type="component" value="Unassembled WGS sequence"/>
</dbReference>
<dbReference type="SUPFAM" id="SSF55120">
    <property type="entry name" value="Pseudouridine synthase"/>
    <property type="match status" value="1"/>
</dbReference>
<comment type="caution">
    <text evidence="5">The sequence shown here is derived from an EMBL/GenBank/DDBJ whole genome shotgun (WGS) entry which is preliminary data.</text>
</comment>
<dbReference type="PROSITE" id="PS01129">
    <property type="entry name" value="PSI_RLU"/>
    <property type="match status" value="1"/>
</dbReference>
<dbReference type="AlphaFoldDB" id="A0A087BDZ0"/>
<dbReference type="GO" id="GO:0000455">
    <property type="term" value="P:enzyme-directed rRNA pseudouridine synthesis"/>
    <property type="evidence" value="ECO:0007669"/>
    <property type="project" value="TreeGrafter"/>
</dbReference>
<dbReference type="GO" id="GO:0009982">
    <property type="term" value="F:pseudouridine synthase activity"/>
    <property type="evidence" value="ECO:0007669"/>
    <property type="project" value="InterPro"/>
</dbReference>
<dbReference type="GO" id="GO:0003723">
    <property type="term" value="F:RNA binding"/>
    <property type="evidence" value="ECO:0007669"/>
    <property type="project" value="InterPro"/>
</dbReference>
<evidence type="ECO:0000256" key="2">
    <source>
        <dbReference type="ARBA" id="ARBA00031870"/>
    </source>
</evidence>
<proteinExistence type="predicted"/>
<dbReference type="InterPro" id="IPR006145">
    <property type="entry name" value="PsdUridine_synth_RsuA/RluA"/>
</dbReference>
<reference evidence="5 6" key="1">
    <citation type="submission" date="2014-03" db="EMBL/GenBank/DDBJ databases">
        <title>Genomics of Bifidobacteria.</title>
        <authorList>
            <person name="Ventura M."/>
            <person name="Milani C."/>
            <person name="Lugli G.A."/>
        </authorList>
    </citation>
    <scope>NUCLEOTIDE SEQUENCE [LARGE SCALE GENOMIC DNA]</scope>
    <source>
        <strain evidence="5 6">LMG 11591</strain>
    </source>
</reference>
<name>A0A087BDZ0_9BIFI</name>